<evidence type="ECO:0000256" key="2">
    <source>
        <dbReference type="ARBA" id="ARBA00005019"/>
    </source>
</evidence>
<accession>A0ABU1GV95</accession>
<evidence type="ECO:0000256" key="1">
    <source>
        <dbReference type="ARBA" id="ARBA00002324"/>
    </source>
</evidence>
<dbReference type="SUPFAM" id="SSF52374">
    <property type="entry name" value="Nucleotidylyl transferase"/>
    <property type="match status" value="1"/>
</dbReference>
<dbReference type="NCBIfam" id="TIGR00482">
    <property type="entry name" value="nicotinate (nicotinamide) nucleotide adenylyltransferase"/>
    <property type="match status" value="1"/>
</dbReference>
<dbReference type="NCBIfam" id="TIGR00125">
    <property type="entry name" value="cyt_tran_rel"/>
    <property type="match status" value="1"/>
</dbReference>
<comment type="caution">
    <text evidence="13">The sequence shown here is derived from an EMBL/GenBank/DDBJ whole genome shotgun (WGS) entry which is preliminary data.</text>
</comment>
<organism evidence="13 14">
    <name type="scientific">Larsenimonas suaedae</name>
    <dbReference type="NCBI Taxonomy" id="1851019"/>
    <lineage>
        <taxon>Bacteria</taxon>
        <taxon>Pseudomonadati</taxon>
        <taxon>Pseudomonadota</taxon>
        <taxon>Gammaproteobacteria</taxon>
        <taxon>Oceanospirillales</taxon>
        <taxon>Halomonadaceae</taxon>
        <taxon>Larsenimonas</taxon>
    </lineage>
</organism>
<dbReference type="HAMAP" id="MF_00244">
    <property type="entry name" value="NaMN_adenylyltr"/>
    <property type="match status" value="1"/>
</dbReference>
<keyword evidence="6 11" id="KW-0548">Nucleotidyltransferase</keyword>
<keyword evidence="9 11" id="KW-0520">NAD</keyword>
<reference evidence="13 14" key="1">
    <citation type="submission" date="2023-04" db="EMBL/GenBank/DDBJ databases">
        <title>A long-awaited taxogenomic arrangement of the family Halomonadaceae.</title>
        <authorList>
            <person name="De La Haba R."/>
            <person name="Chuvochina M."/>
            <person name="Wittouck S."/>
            <person name="Arahal D.R."/>
            <person name="Sanchez-Porro C."/>
            <person name="Hugenholtz P."/>
            <person name="Ventosa A."/>
        </authorList>
    </citation>
    <scope>NUCLEOTIDE SEQUENCE [LARGE SCALE GENOMIC DNA]</scope>
    <source>
        <strain evidence="13 14">DSM 22428</strain>
    </source>
</reference>
<name>A0ABU1GV95_9GAMM</name>
<feature type="domain" description="Cytidyltransferase-like" evidence="12">
    <location>
        <begin position="1"/>
        <end position="180"/>
    </location>
</feature>
<dbReference type="EMBL" id="JARWAO010000003">
    <property type="protein sequence ID" value="MDR5895955.1"/>
    <property type="molecule type" value="Genomic_DNA"/>
</dbReference>
<dbReference type="PANTHER" id="PTHR39321">
    <property type="entry name" value="NICOTINATE-NUCLEOTIDE ADENYLYLTRANSFERASE-RELATED"/>
    <property type="match status" value="1"/>
</dbReference>
<dbReference type="Proteomes" id="UP001269375">
    <property type="component" value="Unassembled WGS sequence"/>
</dbReference>
<comment type="function">
    <text evidence="1 11">Catalyzes the reversible adenylation of nicotinate mononucleotide (NaMN) to nicotinic acid adenine dinucleotide (NaAD).</text>
</comment>
<dbReference type="EC" id="2.7.7.18" evidence="11"/>
<evidence type="ECO:0000256" key="6">
    <source>
        <dbReference type="ARBA" id="ARBA00022695"/>
    </source>
</evidence>
<evidence type="ECO:0000256" key="3">
    <source>
        <dbReference type="ARBA" id="ARBA00009014"/>
    </source>
</evidence>
<proteinExistence type="inferred from homology"/>
<dbReference type="RefSeq" id="WP_251589883.1">
    <property type="nucleotide sequence ID" value="NZ_JAMLJI010000001.1"/>
</dbReference>
<evidence type="ECO:0000256" key="8">
    <source>
        <dbReference type="ARBA" id="ARBA00022840"/>
    </source>
</evidence>
<dbReference type="GO" id="GO:0004515">
    <property type="term" value="F:nicotinate-nucleotide adenylyltransferase activity"/>
    <property type="evidence" value="ECO:0007669"/>
    <property type="project" value="UniProtKB-EC"/>
</dbReference>
<evidence type="ECO:0000256" key="7">
    <source>
        <dbReference type="ARBA" id="ARBA00022741"/>
    </source>
</evidence>
<evidence type="ECO:0000256" key="5">
    <source>
        <dbReference type="ARBA" id="ARBA00022679"/>
    </source>
</evidence>
<protein>
    <recommendedName>
        <fullName evidence="11">Probable nicotinate-nucleotide adenylyltransferase</fullName>
        <ecNumber evidence="11">2.7.7.18</ecNumber>
    </recommendedName>
    <alternativeName>
        <fullName evidence="11">Deamido-NAD(+) diphosphorylase</fullName>
    </alternativeName>
    <alternativeName>
        <fullName evidence="11">Deamido-NAD(+) pyrophosphorylase</fullName>
    </alternativeName>
    <alternativeName>
        <fullName evidence="11">Nicotinate mononucleotide adenylyltransferase</fullName>
        <shortName evidence="11">NaMN adenylyltransferase</shortName>
    </alternativeName>
</protein>
<keyword evidence="8 11" id="KW-0067">ATP-binding</keyword>
<keyword evidence="14" id="KW-1185">Reference proteome</keyword>
<comment type="catalytic activity">
    <reaction evidence="10 11">
        <text>nicotinate beta-D-ribonucleotide + ATP + H(+) = deamido-NAD(+) + diphosphate</text>
        <dbReference type="Rhea" id="RHEA:22860"/>
        <dbReference type="ChEBI" id="CHEBI:15378"/>
        <dbReference type="ChEBI" id="CHEBI:30616"/>
        <dbReference type="ChEBI" id="CHEBI:33019"/>
        <dbReference type="ChEBI" id="CHEBI:57502"/>
        <dbReference type="ChEBI" id="CHEBI:58437"/>
        <dbReference type="EC" id="2.7.7.18"/>
    </reaction>
</comment>
<evidence type="ECO:0000256" key="9">
    <source>
        <dbReference type="ARBA" id="ARBA00023027"/>
    </source>
</evidence>
<gene>
    <name evidence="11 13" type="primary">nadD</name>
    <name evidence="13" type="ORF">QC825_07725</name>
</gene>
<dbReference type="Gene3D" id="3.40.50.620">
    <property type="entry name" value="HUPs"/>
    <property type="match status" value="1"/>
</dbReference>
<dbReference type="CDD" id="cd02165">
    <property type="entry name" value="NMNAT"/>
    <property type="match status" value="1"/>
</dbReference>
<sequence length="206" mass="22871">MLGGTFNPVHLAHLRSAIELKETLGLDEVRMVPCHVPPHRDEPQTPAHQRLEMLSLALEGVPGVIADDRELRRDGPSFSLDTLKSFRGELDKDDSLIMAIGEDAFSKLDRWRAPEALFELAHVVVIARPDHGLDVPAGLSDFLAARRAHSAEALSGPSGRWLALSLASPMAISSTDIRARLRRGQDIRYLVPEVVRHYVERHGLYL</sequence>
<keyword evidence="7 11" id="KW-0547">Nucleotide-binding</keyword>
<dbReference type="InterPro" id="IPR004821">
    <property type="entry name" value="Cyt_trans-like"/>
</dbReference>
<dbReference type="NCBIfam" id="NF000839">
    <property type="entry name" value="PRK00071.1-1"/>
    <property type="match status" value="1"/>
</dbReference>
<evidence type="ECO:0000256" key="10">
    <source>
        <dbReference type="ARBA" id="ARBA00048721"/>
    </source>
</evidence>
<evidence type="ECO:0000256" key="11">
    <source>
        <dbReference type="HAMAP-Rule" id="MF_00244"/>
    </source>
</evidence>
<dbReference type="PANTHER" id="PTHR39321:SF3">
    <property type="entry name" value="PHOSPHOPANTETHEINE ADENYLYLTRANSFERASE"/>
    <property type="match status" value="1"/>
</dbReference>
<dbReference type="InterPro" id="IPR005248">
    <property type="entry name" value="NadD/NMNAT"/>
</dbReference>
<keyword evidence="4 11" id="KW-0662">Pyridine nucleotide biosynthesis</keyword>
<comment type="similarity">
    <text evidence="3 11">Belongs to the NadD family.</text>
</comment>
<evidence type="ECO:0000313" key="14">
    <source>
        <dbReference type="Proteomes" id="UP001269375"/>
    </source>
</evidence>
<keyword evidence="5 11" id="KW-0808">Transferase</keyword>
<dbReference type="Pfam" id="PF01467">
    <property type="entry name" value="CTP_transf_like"/>
    <property type="match status" value="1"/>
</dbReference>
<comment type="pathway">
    <text evidence="2 11">Cofactor biosynthesis; NAD(+) biosynthesis; deamido-NAD(+) from nicotinate D-ribonucleotide: step 1/1.</text>
</comment>
<evidence type="ECO:0000256" key="4">
    <source>
        <dbReference type="ARBA" id="ARBA00022642"/>
    </source>
</evidence>
<evidence type="ECO:0000313" key="13">
    <source>
        <dbReference type="EMBL" id="MDR5895955.1"/>
    </source>
</evidence>
<evidence type="ECO:0000259" key="12">
    <source>
        <dbReference type="Pfam" id="PF01467"/>
    </source>
</evidence>
<dbReference type="InterPro" id="IPR014729">
    <property type="entry name" value="Rossmann-like_a/b/a_fold"/>
</dbReference>